<proteinExistence type="predicted"/>
<name>X1RWZ5_9ZZZZ</name>
<evidence type="ECO:0000313" key="1">
    <source>
        <dbReference type="EMBL" id="GAI85198.1"/>
    </source>
</evidence>
<gene>
    <name evidence="1" type="ORF">S12H4_12545</name>
</gene>
<dbReference type="AlphaFoldDB" id="X1RWZ5"/>
<organism evidence="1">
    <name type="scientific">marine sediment metagenome</name>
    <dbReference type="NCBI Taxonomy" id="412755"/>
    <lineage>
        <taxon>unclassified sequences</taxon>
        <taxon>metagenomes</taxon>
        <taxon>ecological metagenomes</taxon>
    </lineage>
</organism>
<comment type="caution">
    <text evidence="1">The sequence shown here is derived from an EMBL/GenBank/DDBJ whole genome shotgun (WGS) entry which is preliminary data.</text>
</comment>
<accession>X1RWZ5</accession>
<sequence length="144" mass="17138">MNKEIILSLINALKTLKNIMINHKKTFRDLQDVRSMFIMNRILYQGERFKKITEDINLLMKKALRQKDFESYLENSNKMLRDLLKREEYLNEQVKKAIGDFAEFCRDTILHDSNQYNAFSDMYEPLNPDMNIEIDVANPVNITI</sequence>
<reference evidence="1" key="1">
    <citation type="journal article" date="2014" name="Front. Microbiol.">
        <title>High frequency of phylogenetically diverse reductive dehalogenase-homologous genes in deep subseafloor sedimentary metagenomes.</title>
        <authorList>
            <person name="Kawai M."/>
            <person name="Futagami T."/>
            <person name="Toyoda A."/>
            <person name="Takaki Y."/>
            <person name="Nishi S."/>
            <person name="Hori S."/>
            <person name="Arai W."/>
            <person name="Tsubouchi T."/>
            <person name="Morono Y."/>
            <person name="Uchiyama I."/>
            <person name="Ito T."/>
            <person name="Fujiyama A."/>
            <person name="Inagaki F."/>
            <person name="Takami H."/>
        </authorList>
    </citation>
    <scope>NUCLEOTIDE SEQUENCE</scope>
    <source>
        <strain evidence="1">Expedition CK06-06</strain>
    </source>
</reference>
<dbReference type="EMBL" id="BARW01006002">
    <property type="protein sequence ID" value="GAI85198.1"/>
    <property type="molecule type" value="Genomic_DNA"/>
</dbReference>
<protein>
    <submittedName>
        <fullName evidence="1">Uncharacterized protein</fullName>
    </submittedName>
</protein>